<dbReference type="Pfam" id="PF24308">
    <property type="entry name" value="DUF7487"/>
    <property type="match status" value="1"/>
</dbReference>
<keyword evidence="2" id="KW-0540">Nuclease</keyword>
<dbReference type="SUPFAM" id="SSF52980">
    <property type="entry name" value="Restriction endonuclease-like"/>
    <property type="match status" value="1"/>
</dbReference>
<dbReference type="Gene3D" id="3.40.960.10">
    <property type="entry name" value="VSR Endonuclease"/>
    <property type="match status" value="1"/>
</dbReference>
<dbReference type="GO" id="GO:0004519">
    <property type="term" value="F:endonuclease activity"/>
    <property type="evidence" value="ECO:0007669"/>
    <property type="project" value="UniProtKB-KW"/>
</dbReference>
<dbReference type="Proteomes" id="UP000224675">
    <property type="component" value="Genome"/>
</dbReference>
<dbReference type="InterPro" id="IPR011335">
    <property type="entry name" value="Restrct_endonuc-II-like"/>
</dbReference>
<keyword evidence="2" id="KW-0378">Hydrolase</keyword>
<dbReference type="EMBL" id="KY942056">
    <property type="protein sequence ID" value="ASD51356.1"/>
    <property type="molecule type" value="Genomic_DNA"/>
</dbReference>
<reference evidence="2 3" key="1">
    <citation type="journal article" date="2017" name="Front. Microbiol.">
        <title>Environmental Bacteriophages of the Emerging Enterobacterial Phytopathogen, Dickeya solani, Show Genomic Conservation and Capacity for Horizontal Gene Transfer between Their Bacterial Hosts.</title>
        <authorList>
            <person name="Day A.W."/>
            <person name="Ahn J."/>
            <person name="Fang X."/>
            <person name="Salmond G.P.C."/>
        </authorList>
    </citation>
    <scope>NUCLEOTIDE SEQUENCE [LARGE SCALE GENOMIC DNA]</scope>
</reference>
<keyword evidence="2" id="KW-0255">Endonuclease</keyword>
<sequence length="535" mass="61892">MNKICICCGEAFETNRNADKYCSPTCMQFFMNQKEYLTEEIRSELSVGDHREWVNKNFISSGLIKVRFLSHRLTKLFYGVDIEKEVNSFPHSPRCNIQQKWFAWLYEIKHNGCVVCGEPVQFHETSYRKFCSNKCMNKSMAIGGVHRHTLNSAIEEKYGEHPMRQEHIKNKLRNVFLEKYGVPSNLCLESNKIAARQTLFERYGAYHPLQSPIIMSKLEETNMSRYGVPHVLCKGSPICELALERMRYSLSGGSSAELELGVFLKEMGVGYEASNRSVLSGKELDIYCPGHKLAIEFNGLYWHCEHRKVGKDYHLEKVEACEAQGIQLIHIWEDEWTNKMDVVKDMLSAKMGLNRPSSYARQMSTKEYVYSEVFEFLEQHHIQGAVIASHYIGLSDKQGEIQAVMLFTKRAHGIELVRFASNNCHGAFSKLLSHAIKYCLDPNQKIYSFGDRCVVSRLKNVYLHNGFVEKEVLPPDYKYVVNNFTKRDHKFNWRKEKFKSLGYDVDGKTEDMLALEHGISKIWGCGLIRYEYEGK</sequence>
<dbReference type="InterPro" id="IPR055910">
    <property type="entry name" value="DUF7487"/>
</dbReference>
<name>A0A248H319_9CAUD</name>
<dbReference type="CDD" id="cd22328">
    <property type="entry name" value="Hef-like"/>
    <property type="match status" value="1"/>
</dbReference>
<evidence type="ECO:0000313" key="2">
    <source>
        <dbReference type="EMBL" id="ASD51356.1"/>
    </source>
</evidence>
<evidence type="ECO:0000313" key="3">
    <source>
        <dbReference type="Proteomes" id="UP000224675"/>
    </source>
</evidence>
<evidence type="ECO:0000259" key="1">
    <source>
        <dbReference type="Pfam" id="PF24308"/>
    </source>
</evidence>
<proteinExistence type="predicted"/>
<accession>A0A248H319</accession>
<organism evidence="2 3">
    <name type="scientific">Dickeya phage JA15</name>
    <dbReference type="NCBI Taxonomy" id="1983655"/>
    <lineage>
        <taxon>Viruses</taxon>
        <taxon>Duplodnaviria</taxon>
        <taxon>Heunggongvirae</taxon>
        <taxon>Uroviricota</taxon>
        <taxon>Caudoviricetes</taxon>
        <taxon>Pantevenvirales</taxon>
        <taxon>Ackermannviridae</taxon>
        <taxon>Aglimvirinae</taxon>
        <taxon>Limestonevirus</taxon>
        <taxon>Limestonevirus limestone</taxon>
    </lineage>
</organism>
<protein>
    <submittedName>
        <fullName evidence="2">Putative homing endonuclease F-LimX</fullName>
    </submittedName>
</protein>
<feature type="domain" description="DUF7487" evidence="1">
    <location>
        <begin position="196"/>
        <end position="234"/>
    </location>
</feature>